<dbReference type="AlphaFoldDB" id="A0A937W3C1"/>
<comment type="caution">
    <text evidence="1">The sequence shown here is derived from an EMBL/GenBank/DDBJ whole genome shotgun (WGS) entry which is preliminary data.</text>
</comment>
<gene>
    <name evidence="1" type="ORF">FJZ47_20595</name>
</gene>
<dbReference type="EMBL" id="VGLS01000815">
    <property type="protein sequence ID" value="MBM3226173.1"/>
    <property type="molecule type" value="Genomic_DNA"/>
</dbReference>
<protein>
    <submittedName>
        <fullName evidence="1">Uncharacterized protein</fullName>
    </submittedName>
</protein>
<name>A0A937W3C1_UNCTE</name>
<evidence type="ECO:0000313" key="2">
    <source>
        <dbReference type="Proteomes" id="UP000712673"/>
    </source>
</evidence>
<organism evidence="1 2">
    <name type="scientific">Tectimicrobiota bacterium</name>
    <dbReference type="NCBI Taxonomy" id="2528274"/>
    <lineage>
        <taxon>Bacteria</taxon>
        <taxon>Pseudomonadati</taxon>
        <taxon>Nitrospinota/Tectimicrobiota group</taxon>
        <taxon>Candidatus Tectimicrobiota</taxon>
    </lineage>
</organism>
<evidence type="ECO:0000313" key="1">
    <source>
        <dbReference type="EMBL" id="MBM3226173.1"/>
    </source>
</evidence>
<reference evidence="1" key="1">
    <citation type="submission" date="2019-03" db="EMBL/GenBank/DDBJ databases">
        <title>Lake Tanganyika Metagenome-Assembled Genomes (MAGs).</title>
        <authorList>
            <person name="Tran P."/>
        </authorList>
    </citation>
    <scope>NUCLEOTIDE SEQUENCE</scope>
    <source>
        <strain evidence="1">K_DeepCast_65m_m2_066</strain>
    </source>
</reference>
<proteinExistence type="predicted"/>
<sequence length="110" mass="12731">MAGLSVTFWPNPVYRNHPAEKRWYFSVAVREVASQVVQITQYRGEWYALDGRLLDTKEDSLDIRLGPLQHRSYADLWVTSAVIPFRYRLLVQGQDVHRQPVSAEGVLLCQ</sequence>
<accession>A0A937W3C1</accession>
<dbReference type="Proteomes" id="UP000712673">
    <property type="component" value="Unassembled WGS sequence"/>
</dbReference>